<dbReference type="InterPro" id="IPR000706">
    <property type="entry name" value="AGPR_type-1"/>
</dbReference>
<dbReference type="InterPro" id="IPR050085">
    <property type="entry name" value="AGPR"/>
</dbReference>
<keyword evidence="2 5" id="KW-0028">Amino-acid biosynthesis</keyword>
<keyword evidence="3 5" id="KW-0521">NADP</keyword>
<dbReference type="SMART" id="SM00859">
    <property type="entry name" value="Semialdhyde_dh"/>
    <property type="match status" value="1"/>
</dbReference>
<accession>A0ABS5MLS2</accession>
<evidence type="ECO:0000256" key="1">
    <source>
        <dbReference type="ARBA" id="ARBA00022571"/>
    </source>
</evidence>
<dbReference type="Gene3D" id="3.30.360.10">
    <property type="entry name" value="Dihydrodipicolinate Reductase, domain 2"/>
    <property type="match status" value="1"/>
</dbReference>
<proteinExistence type="inferred from homology"/>
<keyword evidence="1 5" id="KW-0055">Arginine biosynthesis</keyword>
<sequence length="344" mass="38480">MLEIGIVGGSGYGAIELIRLLKQHKEVNIKYVFSHSKSGEDIKETFPHLQDNINVPFSSLDVDKVDCDLIFFATPSNVSKHFIPKLIERGIKVIDLSGDFRLKDPALYEKYYGEKPAEQSILDKANYSLAEWSDINNDSTKIIANPGCFPTATLLSLHPLLKNNLINKESIIIDAKTGISGAGRSLSQNVHYGEANENFSAYKLGTHKHTPEIEQYLSKLSGSDIKVMFTPHLVPMTRGILATIYVDLNEQISEEALHKMYIKTYQNKPFVRIRKIGEFPKTKEVLGSNFCDIGIYVDEERNKAVIVTVIDNLVKGASGQAIQNMNILYGFNEDEGLNLLPVYP</sequence>
<comment type="function">
    <text evidence="5">Catalyzes the NADPH-dependent reduction of N-acetyl-5-glutamyl phosphate to yield N-acetyl-L-glutamate 5-semialdehyde.</text>
</comment>
<gene>
    <name evidence="5 8" type="primary">argC</name>
    <name evidence="8" type="ORF">JJQ58_05095</name>
</gene>
<evidence type="ECO:0000313" key="8">
    <source>
        <dbReference type="EMBL" id="MBS3696841.1"/>
    </source>
</evidence>
<dbReference type="PANTHER" id="PTHR32338:SF10">
    <property type="entry name" value="N-ACETYL-GAMMA-GLUTAMYL-PHOSPHATE REDUCTASE, CHLOROPLASTIC-RELATED"/>
    <property type="match status" value="1"/>
</dbReference>
<feature type="domain" description="Semialdehyde dehydrogenase NAD-binding" evidence="7">
    <location>
        <begin position="3"/>
        <end position="140"/>
    </location>
</feature>
<keyword evidence="5" id="KW-0963">Cytoplasm</keyword>
<comment type="pathway">
    <text evidence="5">Amino-acid biosynthesis; L-arginine biosynthesis; N(2)-acetyl-L-ornithine from L-glutamate: step 3/4.</text>
</comment>
<keyword evidence="9" id="KW-1185">Reference proteome</keyword>
<comment type="caution">
    <text evidence="8">The sequence shown here is derived from an EMBL/GenBank/DDBJ whole genome shotgun (WGS) entry which is preliminary data.</text>
</comment>
<dbReference type="Proteomes" id="UP000681586">
    <property type="component" value="Unassembled WGS sequence"/>
</dbReference>
<evidence type="ECO:0000256" key="2">
    <source>
        <dbReference type="ARBA" id="ARBA00022605"/>
    </source>
</evidence>
<dbReference type="EMBL" id="JAGXBM010000005">
    <property type="protein sequence ID" value="MBS3696841.1"/>
    <property type="molecule type" value="Genomic_DNA"/>
</dbReference>
<evidence type="ECO:0000256" key="6">
    <source>
        <dbReference type="PROSITE-ProRule" id="PRU10010"/>
    </source>
</evidence>
<evidence type="ECO:0000259" key="7">
    <source>
        <dbReference type="SMART" id="SM00859"/>
    </source>
</evidence>
<dbReference type="InterPro" id="IPR023013">
    <property type="entry name" value="AGPR_AS"/>
</dbReference>
<keyword evidence="4 5" id="KW-0560">Oxidoreductase</keyword>
<comment type="subcellular location">
    <subcellularLocation>
        <location evidence="5">Cytoplasm</location>
    </subcellularLocation>
</comment>
<dbReference type="Pfam" id="PF22698">
    <property type="entry name" value="Semialdhyde_dhC_1"/>
    <property type="match status" value="1"/>
</dbReference>
<dbReference type="GeneID" id="86197104"/>
<evidence type="ECO:0000256" key="3">
    <source>
        <dbReference type="ARBA" id="ARBA00022857"/>
    </source>
</evidence>
<organism evidence="8 9">
    <name type="scientific">Mammaliicoccus fleurettii</name>
    <dbReference type="NCBI Taxonomy" id="150056"/>
    <lineage>
        <taxon>Bacteria</taxon>
        <taxon>Bacillati</taxon>
        <taxon>Bacillota</taxon>
        <taxon>Bacilli</taxon>
        <taxon>Bacillales</taxon>
        <taxon>Staphylococcaceae</taxon>
        <taxon>Mammaliicoccus</taxon>
    </lineage>
</organism>
<evidence type="ECO:0000313" key="9">
    <source>
        <dbReference type="Proteomes" id="UP000681586"/>
    </source>
</evidence>
<name>A0ABS5MLS2_9STAP</name>
<dbReference type="Gene3D" id="3.40.50.720">
    <property type="entry name" value="NAD(P)-binding Rossmann-like Domain"/>
    <property type="match status" value="1"/>
</dbReference>
<dbReference type="InterPro" id="IPR036291">
    <property type="entry name" value="NAD(P)-bd_dom_sf"/>
</dbReference>
<dbReference type="SUPFAM" id="SSF55347">
    <property type="entry name" value="Glyceraldehyde-3-phosphate dehydrogenase-like, C-terminal domain"/>
    <property type="match status" value="1"/>
</dbReference>
<evidence type="ECO:0000256" key="4">
    <source>
        <dbReference type="ARBA" id="ARBA00023002"/>
    </source>
</evidence>
<dbReference type="EC" id="1.2.1.38" evidence="5"/>
<comment type="similarity">
    <text evidence="5">Belongs to the NAGSA dehydrogenase family. Type 1 subfamily.</text>
</comment>
<dbReference type="CDD" id="cd17895">
    <property type="entry name" value="AGPR_1_N"/>
    <property type="match status" value="1"/>
</dbReference>
<dbReference type="SUPFAM" id="SSF51735">
    <property type="entry name" value="NAD(P)-binding Rossmann-fold domains"/>
    <property type="match status" value="1"/>
</dbReference>
<dbReference type="NCBIfam" id="TIGR01850">
    <property type="entry name" value="argC"/>
    <property type="match status" value="1"/>
</dbReference>
<dbReference type="HAMAP" id="MF_00150">
    <property type="entry name" value="ArgC_type1"/>
    <property type="match status" value="1"/>
</dbReference>
<dbReference type="PANTHER" id="PTHR32338">
    <property type="entry name" value="N-ACETYL-GAMMA-GLUTAMYL-PHOSPHATE REDUCTASE, CHLOROPLASTIC-RELATED-RELATED"/>
    <property type="match status" value="1"/>
</dbReference>
<dbReference type="PROSITE" id="PS01224">
    <property type="entry name" value="ARGC"/>
    <property type="match status" value="1"/>
</dbReference>
<feature type="active site" evidence="5 6">
    <location>
        <position position="148"/>
    </location>
</feature>
<dbReference type="InterPro" id="IPR000534">
    <property type="entry name" value="Semialdehyde_DH_NAD-bd"/>
</dbReference>
<dbReference type="RefSeq" id="WP_078357640.1">
    <property type="nucleotide sequence ID" value="NZ_JAAQPD010000042.1"/>
</dbReference>
<dbReference type="CDD" id="cd23934">
    <property type="entry name" value="AGPR_1_C"/>
    <property type="match status" value="1"/>
</dbReference>
<evidence type="ECO:0000256" key="5">
    <source>
        <dbReference type="HAMAP-Rule" id="MF_00150"/>
    </source>
</evidence>
<dbReference type="GO" id="GO:0003942">
    <property type="term" value="F:N-acetyl-gamma-glutamyl-phosphate reductase activity"/>
    <property type="evidence" value="ECO:0007669"/>
    <property type="project" value="UniProtKB-EC"/>
</dbReference>
<dbReference type="InterPro" id="IPR058924">
    <property type="entry name" value="AGPR_dimerisation_dom"/>
</dbReference>
<dbReference type="Pfam" id="PF01118">
    <property type="entry name" value="Semialdhyde_dh"/>
    <property type="match status" value="1"/>
</dbReference>
<protein>
    <recommendedName>
        <fullName evidence="5">N-acetyl-gamma-glutamyl-phosphate reductase</fullName>
        <shortName evidence="5">AGPR</shortName>
        <ecNumber evidence="5">1.2.1.38</ecNumber>
    </recommendedName>
    <alternativeName>
        <fullName evidence="5">N-acetyl-glutamate semialdehyde dehydrogenase</fullName>
        <shortName evidence="5">NAGSA dehydrogenase</shortName>
    </alternativeName>
</protein>
<comment type="catalytic activity">
    <reaction evidence="5">
        <text>N-acetyl-L-glutamate 5-semialdehyde + phosphate + NADP(+) = N-acetyl-L-glutamyl 5-phosphate + NADPH + H(+)</text>
        <dbReference type="Rhea" id="RHEA:21588"/>
        <dbReference type="ChEBI" id="CHEBI:15378"/>
        <dbReference type="ChEBI" id="CHEBI:29123"/>
        <dbReference type="ChEBI" id="CHEBI:43474"/>
        <dbReference type="ChEBI" id="CHEBI:57783"/>
        <dbReference type="ChEBI" id="CHEBI:57936"/>
        <dbReference type="ChEBI" id="CHEBI:58349"/>
        <dbReference type="EC" id="1.2.1.38"/>
    </reaction>
</comment>
<reference evidence="8 9" key="1">
    <citation type="submission" date="2021-05" db="EMBL/GenBank/DDBJ databases">
        <title>Staphylococcus fleurettii isolated from lake water in First Nation community in Manitoba, Canada.</title>
        <authorList>
            <person name="Bashar S."/>
            <person name="Murdock A."/>
            <person name="Patidar R."/>
            <person name="Golding G."/>
            <person name="Farenhorst A."/>
            <person name="Kumar A."/>
        </authorList>
    </citation>
    <scope>NUCLEOTIDE SEQUENCE [LARGE SCALE GENOMIC DNA]</scope>
    <source>
        <strain evidence="8 9">SF002</strain>
    </source>
</reference>